<dbReference type="PANTHER" id="PTHR30136">
    <property type="entry name" value="HELIX-TURN-HELIX TRANSCRIPTIONAL REGULATOR, ICLR FAMILY"/>
    <property type="match status" value="1"/>
</dbReference>
<dbReference type="InterPro" id="IPR036388">
    <property type="entry name" value="WH-like_DNA-bd_sf"/>
</dbReference>
<dbReference type="InterPro" id="IPR011991">
    <property type="entry name" value="ArsR-like_HTH"/>
</dbReference>
<dbReference type="SUPFAM" id="SSF46785">
    <property type="entry name" value="Winged helix' DNA-binding domain"/>
    <property type="match status" value="1"/>
</dbReference>
<dbReference type="Pfam" id="PF09339">
    <property type="entry name" value="HTH_IclR"/>
    <property type="match status" value="1"/>
</dbReference>
<evidence type="ECO:0000256" key="1">
    <source>
        <dbReference type="ARBA" id="ARBA00023015"/>
    </source>
</evidence>
<dbReference type="InterPro" id="IPR050707">
    <property type="entry name" value="HTH_MetabolicPath_Reg"/>
</dbReference>
<keyword evidence="1" id="KW-0805">Transcription regulation</keyword>
<dbReference type="InterPro" id="IPR005471">
    <property type="entry name" value="Tscrpt_reg_IclR_N"/>
</dbReference>
<evidence type="ECO:0000259" key="4">
    <source>
        <dbReference type="PROSITE" id="PS51077"/>
    </source>
</evidence>
<dbReference type="Gene3D" id="1.10.10.10">
    <property type="entry name" value="Winged helix-like DNA-binding domain superfamily/Winged helix DNA-binding domain"/>
    <property type="match status" value="1"/>
</dbReference>
<dbReference type="Proteomes" id="UP001570511">
    <property type="component" value="Unassembled WGS sequence"/>
</dbReference>
<dbReference type="InterPro" id="IPR036390">
    <property type="entry name" value="WH_DNA-bd_sf"/>
</dbReference>
<comment type="caution">
    <text evidence="6">The sequence shown here is derived from an EMBL/GenBank/DDBJ whole genome shotgun (WGS) entry which is preliminary data.</text>
</comment>
<dbReference type="SMART" id="SM00346">
    <property type="entry name" value="HTH_ICLR"/>
    <property type="match status" value="1"/>
</dbReference>
<dbReference type="GO" id="GO:0006355">
    <property type="term" value="P:regulation of DNA-templated transcription"/>
    <property type="evidence" value="ECO:0007669"/>
    <property type="project" value="UniProtKB-ARBA"/>
</dbReference>
<dbReference type="EMBL" id="JBGNYA010000001">
    <property type="protein sequence ID" value="MFA1610833.1"/>
    <property type="molecule type" value="Genomic_DNA"/>
</dbReference>
<keyword evidence="7" id="KW-1185">Reference proteome</keyword>
<dbReference type="PROSITE" id="PS51078">
    <property type="entry name" value="ICLR_ED"/>
    <property type="match status" value="1"/>
</dbReference>
<keyword evidence="2" id="KW-0238">DNA-binding</keyword>
<accession>A0ABD5MCW5</accession>
<evidence type="ECO:0000256" key="2">
    <source>
        <dbReference type="ARBA" id="ARBA00023125"/>
    </source>
</evidence>
<reference evidence="6 7" key="1">
    <citation type="submission" date="2024-08" db="EMBL/GenBank/DDBJ databases">
        <title>Halobellus sp. MBLA0158 whole genome sequence.</title>
        <authorList>
            <person name="Hwang C.Y."/>
            <person name="Cho E.-S."/>
            <person name="Seo M.-J."/>
        </authorList>
    </citation>
    <scope>NUCLEOTIDE SEQUENCE [LARGE SCALE GENOMIC DNA]</scope>
    <source>
        <strain evidence="6 7">MBLA0158</strain>
    </source>
</reference>
<dbReference type="AlphaFoldDB" id="A0ABD5MCW5"/>
<feature type="domain" description="IclR-ED" evidence="5">
    <location>
        <begin position="71"/>
        <end position="254"/>
    </location>
</feature>
<dbReference type="CDD" id="cd00090">
    <property type="entry name" value="HTH_ARSR"/>
    <property type="match status" value="1"/>
</dbReference>
<dbReference type="InterPro" id="IPR029016">
    <property type="entry name" value="GAF-like_dom_sf"/>
</dbReference>
<dbReference type="RefSeq" id="WP_372388638.1">
    <property type="nucleotide sequence ID" value="NZ_JBGNYA010000001.1"/>
</dbReference>
<evidence type="ECO:0000259" key="5">
    <source>
        <dbReference type="PROSITE" id="PS51078"/>
    </source>
</evidence>
<dbReference type="GO" id="GO:0003677">
    <property type="term" value="F:DNA binding"/>
    <property type="evidence" value="ECO:0007669"/>
    <property type="project" value="UniProtKB-KW"/>
</dbReference>
<keyword evidence="3" id="KW-0804">Transcription</keyword>
<evidence type="ECO:0000313" key="6">
    <source>
        <dbReference type="EMBL" id="MFA1610833.1"/>
    </source>
</evidence>
<dbReference type="PANTHER" id="PTHR30136:SF35">
    <property type="entry name" value="HTH-TYPE TRANSCRIPTIONAL REGULATOR RV1719"/>
    <property type="match status" value="1"/>
</dbReference>
<organism evidence="6 7">
    <name type="scientific">Halobellus rubicundus</name>
    <dbReference type="NCBI Taxonomy" id="2996466"/>
    <lineage>
        <taxon>Archaea</taxon>
        <taxon>Methanobacteriati</taxon>
        <taxon>Methanobacteriota</taxon>
        <taxon>Stenosarchaea group</taxon>
        <taxon>Halobacteria</taxon>
        <taxon>Halobacteriales</taxon>
        <taxon>Haloferacaceae</taxon>
        <taxon>Halobellus</taxon>
    </lineage>
</organism>
<name>A0ABD5MCW5_9EURY</name>
<feature type="domain" description="HTH iclR-type" evidence="4">
    <location>
        <begin position="11"/>
        <end position="70"/>
    </location>
</feature>
<dbReference type="SUPFAM" id="SSF55781">
    <property type="entry name" value="GAF domain-like"/>
    <property type="match status" value="1"/>
</dbReference>
<proteinExistence type="predicted"/>
<gene>
    <name evidence="6" type="ORF">OS889_07450</name>
</gene>
<evidence type="ECO:0000256" key="3">
    <source>
        <dbReference type="ARBA" id="ARBA00023163"/>
    </source>
</evidence>
<dbReference type="Pfam" id="PF01614">
    <property type="entry name" value="IclR_C"/>
    <property type="match status" value="1"/>
</dbReference>
<evidence type="ECO:0000313" key="7">
    <source>
        <dbReference type="Proteomes" id="UP001570511"/>
    </source>
</evidence>
<dbReference type="InterPro" id="IPR014757">
    <property type="entry name" value="Tscrpt_reg_IclR_C"/>
</dbReference>
<dbReference type="PROSITE" id="PS51077">
    <property type="entry name" value="HTH_ICLR"/>
    <property type="match status" value="1"/>
</dbReference>
<protein>
    <submittedName>
        <fullName evidence="6">IclR family transcriptional regulator</fullName>
    </submittedName>
</protein>
<dbReference type="Gene3D" id="3.30.450.40">
    <property type="match status" value="1"/>
</dbReference>
<sequence>MRNDALPSGTVKSGAKLLRIVTLLKEHDGLRVSEVAERLDASKGSVHRYLKTLHECGYATKSDGVYRLSLRFLDYGVYRQYRNELYQIARPKVEALAADVDERAWCHVEERGQGVFIHGAIGENVVATDARIGRHVPLHTTSGGKAILAELPDARVEQIIEQRGLSQRTDHTLSSREQLFAELDEIRERGYALNFEESIDGLHAVGAAIVDEEGVRGAISVAGAAHRMPESRCRNEIADRVLAATNEVELNLVHGSDMA</sequence>